<comment type="caution">
    <text evidence="8">The sequence shown here is derived from an EMBL/GenBank/DDBJ whole genome shotgun (WGS) entry which is preliminary data.</text>
</comment>
<dbReference type="Proteomes" id="UP001567538">
    <property type="component" value="Unassembled WGS sequence"/>
</dbReference>
<dbReference type="AlphaFoldDB" id="A0ABD1GAG0"/>
<dbReference type="PANTHER" id="PTHR31604:SF54">
    <property type="entry name" value="PROTEIN SHI RELATED SEQUENCE 1"/>
    <property type="match status" value="1"/>
</dbReference>
<evidence type="ECO:0000256" key="6">
    <source>
        <dbReference type="ARBA" id="ARBA00023159"/>
    </source>
</evidence>
<evidence type="ECO:0000313" key="8">
    <source>
        <dbReference type="EMBL" id="KAL1541125.1"/>
    </source>
</evidence>
<organism evidence="8 9">
    <name type="scientific">Salvia divinorum</name>
    <name type="common">Maria pastora</name>
    <name type="synonym">Diviner's sage</name>
    <dbReference type="NCBI Taxonomy" id="28513"/>
    <lineage>
        <taxon>Eukaryota</taxon>
        <taxon>Viridiplantae</taxon>
        <taxon>Streptophyta</taxon>
        <taxon>Embryophyta</taxon>
        <taxon>Tracheophyta</taxon>
        <taxon>Spermatophyta</taxon>
        <taxon>Magnoliopsida</taxon>
        <taxon>eudicotyledons</taxon>
        <taxon>Gunneridae</taxon>
        <taxon>Pentapetalae</taxon>
        <taxon>asterids</taxon>
        <taxon>lamiids</taxon>
        <taxon>Lamiales</taxon>
        <taxon>Lamiaceae</taxon>
        <taxon>Nepetoideae</taxon>
        <taxon>Mentheae</taxon>
        <taxon>Salviinae</taxon>
        <taxon>Salvia</taxon>
        <taxon>Salvia subgen. Calosphace</taxon>
    </lineage>
</organism>
<dbReference type="GO" id="GO:0046872">
    <property type="term" value="F:metal ion binding"/>
    <property type="evidence" value="ECO:0007669"/>
    <property type="project" value="UniProtKB-KW"/>
</dbReference>
<dbReference type="GO" id="GO:0005634">
    <property type="term" value="C:nucleus"/>
    <property type="evidence" value="ECO:0007669"/>
    <property type="project" value="UniProtKB-SubCell"/>
</dbReference>
<gene>
    <name evidence="8" type="ORF">AAHA92_25383</name>
</gene>
<proteinExistence type="inferred from homology"/>
<dbReference type="InterPro" id="IPR006511">
    <property type="entry name" value="SHI_C"/>
</dbReference>
<keyword evidence="6" id="KW-0010">Activator</keyword>
<dbReference type="InterPro" id="IPR007818">
    <property type="entry name" value="SHI"/>
</dbReference>
<name>A0ABD1GAG0_SALDI</name>
<evidence type="ECO:0000256" key="7">
    <source>
        <dbReference type="ARBA" id="ARBA00023242"/>
    </source>
</evidence>
<keyword evidence="3" id="KW-0479">Metal-binding</keyword>
<evidence type="ECO:0000256" key="2">
    <source>
        <dbReference type="ARBA" id="ARBA00006911"/>
    </source>
</evidence>
<dbReference type="InterPro" id="IPR006510">
    <property type="entry name" value="Znf_LRP1"/>
</dbReference>
<keyword evidence="5" id="KW-0238">DNA-binding</keyword>
<evidence type="ECO:0000256" key="3">
    <source>
        <dbReference type="ARBA" id="ARBA00022723"/>
    </source>
</evidence>
<accession>A0ABD1GAG0</accession>
<evidence type="ECO:0000256" key="4">
    <source>
        <dbReference type="ARBA" id="ARBA00022833"/>
    </source>
</evidence>
<dbReference type="Pfam" id="PF05142">
    <property type="entry name" value="DUF702"/>
    <property type="match status" value="1"/>
</dbReference>
<evidence type="ECO:0000256" key="1">
    <source>
        <dbReference type="ARBA" id="ARBA00004123"/>
    </source>
</evidence>
<protein>
    <submittedName>
        <fullName evidence="8">Protein SHI RELATED SEQUENCE 1-like</fullName>
    </submittedName>
</protein>
<comment type="subcellular location">
    <subcellularLocation>
        <location evidence="1">Nucleus</location>
    </subcellularLocation>
</comment>
<keyword evidence="9" id="KW-1185">Reference proteome</keyword>
<dbReference type="EMBL" id="JBEAFC010000009">
    <property type="protein sequence ID" value="KAL1541125.1"/>
    <property type="molecule type" value="Genomic_DNA"/>
</dbReference>
<dbReference type="NCBIfam" id="TIGR01624">
    <property type="entry name" value="LRP1_Cterm"/>
    <property type="match status" value="1"/>
</dbReference>
<dbReference type="PANTHER" id="PTHR31604">
    <property type="entry name" value="PROTEIN LATERAL ROOT PRIMORDIUM 1"/>
    <property type="match status" value="1"/>
</dbReference>
<dbReference type="GO" id="GO:0003677">
    <property type="term" value="F:DNA binding"/>
    <property type="evidence" value="ECO:0007669"/>
    <property type="project" value="UniProtKB-KW"/>
</dbReference>
<evidence type="ECO:0000313" key="9">
    <source>
        <dbReference type="Proteomes" id="UP001567538"/>
    </source>
</evidence>
<dbReference type="NCBIfam" id="TIGR01623">
    <property type="entry name" value="put_zinc_LRP1"/>
    <property type="match status" value="1"/>
</dbReference>
<keyword evidence="7" id="KW-0539">Nucleus</keyword>
<evidence type="ECO:0000256" key="5">
    <source>
        <dbReference type="ARBA" id="ARBA00023125"/>
    </source>
</evidence>
<reference evidence="8 9" key="1">
    <citation type="submission" date="2024-06" db="EMBL/GenBank/DDBJ databases">
        <title>A chromosome level genome sequence of Diviner's sage (Salvia divinorum).</title>
        <authorList>
            <person name="Ford S.A."/>
            <person name="Ro D.-K."/>
            <person name="Ness R.W."/>
            <person name="Phillips M.A."/>
        </authorList>
    </citation>
    <scope>NUCLEOTIDE SEQUENCE [LARGE SCALE GENOMIC DNA]</scope>
    <source>
        <strain evidence="8">SAF-2024a</strain>
        <tissue evidence="8">Leaf</tissue>
    </source>
</reference>
<sequence>MIRGEATDSSRSRCQDCGNQAKKDCEHSRCRSCCKNRGFQCETHVKSTWIPVAKRRPRHLAMHPHHQIPPILHQQLALGPNPRRYRQIPQLGFEEVGLPAEACFPAVFRCVRVSSVDNNAVGHQYAYQTSVSIGGHVFTGILYDQGAEPQGAGNYVTGENSSSAAAALSDHPNFVARTTGTTSPSFAAPFSAFTNATSHFLHYPKS</sequence>
<comment type="similarity">
    <text evidence="2">Belongs to the SHI protein family.</text>
</comment>
<keyword evidence="4" id="KW-0862">Zinc</keyword>